<feature type="transmembrane region" description="Helical" evidence="2">
    <location>
        <begin position="184"/>
        <end position="210"/>
    </location>
</feature>
<dbReference type="GeneID" id="83063296"/>
<dbReference type="PANTHER" id="PTHR30531:SF14">
    <property type="entry name" value="SURFACE PRESENTATION OF ANTIGENS PROTEIN SPAS"/>
    <property type="match status" value="1"/>
</dbReference>
<keyword evidence="2" id="KW-1133">Transmembrane helix</keyword>
<gene>
    <name evidence="3" type="ORF">LEN_1420</name>
</gene>
<comment type="similarity">
    <text evidence="1">Belongs to the type III secretion exporter family.</text>
</comment>
<accession>A0AAU9AD88</accession>
<reference evidence="3 4" key="1">
    <citation type="journal article" date="2017" name="DNA Res.">
        <title>Complete genome sequence and expression profile of the commercial lytic enzyme producer Lysobacter enzymogenes M497-1.</title>
        <authorList>
            <person name="Takami H."/>
            <person name="Toyoda A."/>
            <person name="Uchiyama I."/>
            <person name="Itoh T."/>
            <person name="Takaki Y."/>
            <person name="Arai W."/>
            <person name="Nishi S."/>
            <person name="Kawai M."/>
            <person name="Shinya K."/>
            <person name="Ikeda H."/>
        </authorList>
    </citation>
    <scope>NUCLEOTIDE SEQUENCE [LARGE SCALE GENOMIC DNA]</scope>
    <source>
        <strain evidence="3 4">M497-1</strain>
    </source>
</reference>
<dbReference type="SUPFAM" id="SSF160544">
    <property type="entry name" value="EscU C-terminal domain-like"/>
    <property type="match status" value="1"/>
</dbReference>
<dbReference type="Pfam" id="PF01312">
    <property type="entry name" value="Bac_export_2"/>
    <property type="match status" value="1"/>
</dbReference>
<dbReference type="EMBL" id="AP014940">
    <property type="protein sequence ID" value="BAV96907.1"/>
    <property type="molecule type" value="Genomic_DNA"/>
</dbReference>
<dbReference type="RefSeq" id="WP_096377169.1">
    <property type="nucleotide sequence ID" value="NZ_AP014940.1"/>
</dbReference>
<name>A0AAU9AD88_LYSEN</name>
<evidence type="ECO:0000256" key="1">
    <source>
        <dbReference type="ARBA" id="ARBA00010690"/>
    </source>
</evidence>
<dbReference type="Proteomes" id="UP000218824">
    <property type="component" value="Chromosome"/>
</dbReference>
<sequence>MSQGDQDKTEEPTAYRLEEARKRGEVAKSADAVGVLLMIVFAAVAAMSAAWVASSLAMAVRRTIELAGNAPALNGSFVRWIAQVWAPVWQALTPLALALVVAAVAANLLQTGPMFTTHPLKPDFKRMNPANALKRIFSMRTLWELGKLTVKSALLAGLCALFVWKGRALAEAVAMSLPQRLGALLLAGFVKSSMYVLMILALVAAVDLLFTRREFMRKMRMSRRELRDEIKRRDGDPQVKSKQKQQLRELLQRTRALSRVREADVVLINPTHVAVALRYRPGQTLAPVVLAKGAGALSARIRVLAARHGVPVMRVPPLARALYSECAIDAMVPEARYAELAPIYKRLWAARGGEAASA</sequence>
<feature type="transmembrane region" description="Helical" evidence="2">
    <location>
        <begin position="145"/>
        <end position="164"/>
    </location>
</feature>
<evidence type="ECO:0000313" key="3">
    <source>
        <dbReference type="EMBL" id="BAV96907.1"/>
    </source>
</evidence>
<feature type="transmembrane region" description="Helical" evidence="2">
    <location>
        <begin position="88"/>
        <end position="109"/>
    </location>
</feature>
<dbReference type="KEGG" id="lem:LEN_1420"/>
<evidence type="ECO:0000313" key="4">
    <source>
        <dbReference type="Proteomes" id="UP000218824"/>
    </source>
</evidence>
<feature type="transmembrane region" description="Helical" evidence="2">
    <location>
        <begin position="32"/>
        <end position="53"/>
    </location>
</feature>
<dbReference type="PANTHER" id="PTHR30531">
    <property type="entry name" value="FLAGELLAR BIOSYNTHETIC PROTEIN FLHB"/>
    <property type="match status" value="1"/>
</dbReference>
<dbReference type="PRINTS" id="PR00950">
    <property type="entry name" value="TYPE3IMSPROT"/>
</dbReference>
<dbReference type="AlphaFoldDB" id="A0AAU9AD88"/>
<dbReference type="GO" id="GO:0005886">
    <property type="term" value="C:plasma membrane"/>
    <property type="evidence" value="ECO:0007669"/>
    <property type="project" value="TreeGrafter"/>
</dbReference>
<keyword evidence="2" id="KW-0472">Membrane</keyword>
<dbReference type="InterPro" id="IPR029025">
    <property type="entry name" value="T3SS_substrate_exporter_C"/>
</dbReference>
<evidence type="ECO:0000256" key="2">
    <source>
        <dbReference type="SAM" id="Phobius"/>
    </source>
</evidence>
<dbReference type="GO" id="GO:0009306">
    <property type="term" value="P:protein secretion"/>
    <property type="evidence" value="ECO:0007669"/>
    <property type="project" value="InterPro"/>
</dbReference>
<proteinExistence type="inferred from homology"/>
<protein>
    <submittedName>
        <fullName evidence="3">Type III secretion exporter</fullName>
    </submittedName>
</protein>
<dbReference type="Gene3D" id="3.40.1690.10">
    <property type="entry name" value="secretion proteins EscU"/>
    <property type="match status" value="1"/>
</dbReference>
<organism evidence="3 4">
    <name type="scientific">Lysobacter enzymogenes</name>
    <dbReference type="NCBI Taxonomy" id="69"/>
    <lineage>
        <taxon>Bacteria</taxon>
        <taxon>Pseudomonadati</taxon>
        <taxon>Pseudomonadota</taxon>
        <taxon>Gammaproteobacteria</taxon>
        <taxon>Lysobacterales</taxon>
        <taxon>Lysobacteraceae</taxon>
        <taxon>Lysobacter</taxon>
    </lineage>
</organism>
<keyword evidence="2" id="KW-0812">Transmembrane</keyword>
<dbReference type="InterPro" id="IPR006135">
    <property type="entry name" value="T3SS_substrate_exporter"/>
</dbReference>